<reference evidence="1 2" key="1">
    <citation type="submission" date="2023-07" db="EMBL/GenBank/DDBJ databases">
        <title>Genomic Encyclopedia of Type Strains, Phase IV (KMG-IV): sequencing the most valuable type-strain genomes for metagenomic binning, comparative biology and taxonomic classification.</title>
        <authorList>
            <person name="Goeker M."/>
        </authorList>
    </citation>
    <scope>NUCLEOTIDE SEQUENCE [LARGE SCALE GENOMIC DNA]</scope>
    <source>
        <strain evidence="1 2">DSM 16460</strain>
    </source>
</reference>
<evidence type="ECO:0000313" key="1">
    <source>
        <dbReference type="EMBL" id="MDQ0160134.1"/>
    </source>
</evidence>
<organism evidence="1 2">
    <name type="scientific">Alkalibacillus salilacus</name>
    <dbReference type="NCBI Taxonomy" id="284582"/>
    <lineage>
        <taxon>Bacteria</taxon>
        <taxon>Bacillati</taxon>
        <taxon>Bacillota</taxon>
        <taxon>Bacilli</taxon>
        <taxon>Bacillales</taxon>
        <taxon>Bacillaceae</taxon>
        <taxon>Alkalibacillus</taxon>
    </lineage>
</organism>
<protein>
    <submittedName>
        <fullName evidence="1">Small secreted protein</fullName>
    </submittedName>
</protein>
<comment type="caution">
    <text evidence="1">The sequence shown here is derived from an EMBL/GenBank/DDBJ whole genome shotgun (WGS) entry which is preliminary data.</text>
</comment>
<gene>
    <name evidence="1" type="ORF">J2S77_002136</name>
</gene>
<evidence type="ECO:0000313" key="2">
    <source>
        <dbReference type="Proteomes" id="UP001224359"/>
    </source>
</evidence>
<dbReference type="EMBL" id="JAUSTQ010000009">
    <property type="protein sequence ID" value="MDQ0160134.1"/>
    <property type="molecule type" value="Genomic_DNA"/>
</dbReference>
<proteinExistence type="predicted"/>
<sequence length="105" mass="11754">MKWYKLVVPATVGIAVGTIVGKKVKDQWLVPEVALNRVKEEFKQSGPISGSWILMDKKAYDHNGQSFQVYEGGVSRTIDGKTEQHQFVADATTGQILDRYKLIES</sequence>
<dbReference type="RefSeq" id="WP_306977153.1">
    <property type="nucleotide sequence ID" value="NZ_JAUSTQ010000009.1"/>
</dbReference>
<dbReference type="Proteomes" id="UP001224359">
    <property type="component" value="Unassembled WGS sequence"/>
</dbReference>
<name>A0ABT9VGP9_9BACI</name>
<accession>A0ABT9VGP9</accession>
<keyword evidence="2" id="KW-1185">Reference proteome</keyword>